<dbReference type="AlphaFoldDB" id="A0A1H3MSM6"/>
<dbReference type="PROSITE" id="PS51118">
    <property type="entry name" value="HTH_HXLR"/>
    <property type="match status" value="1"/>
</dbReference>
<dbReference type="Proteomes" id="UP000198914">
    <property type="component" value="Unassembled WGS sequence"/>
</dbReference>
<organism evidence="5 6">
    <name type="scientific">Jannaschia faecimaris</name>
    <dbReference type="NCBI Taxonomy" id="1244108"/>
    <lineage>
        <taxon>Bacteria</taxon>
        <taxon>Pseudomonadati</taxon>
        <taxon>Pseudomonadota</taxon>
        <taxon>Alphaproteobacteria</taxon>
        <taxon>Rhodobacterales</taxon>
        <taxon>Roseobacteraceae</taxon>
        <taxon>Jannaschia</taxon>
    </lineage>
</organism>
<dbReference type="InterPro" id="IPR036388">
    <property type="entry name" value="WH-like_DNA-bd_sf"/>
</dbReference>
<keyword evidence="2" id="KW-0238">DNA-binding</keyword>
<dbReference type="InterPro" id="IPR036390">
    <property type="entry name" value="WH_DNA-bd_sf"/>
</dbReference>
<dbReference type="Gene3D" id="1.10.10.10">
    <property type="entry name" value="Winged helix-like DNA-binding domain superfamily/Winged helix DNA-binding domain"/>
    <property type="match status" value="1"/>
</dbReference>
<keyword evidence="1" id="KW-0805">Transcription regulation</keyword>
<dbReference type="SUPFAM" id="SSF46785">
    <property type="entry name" value="Winged helix' DNA-binding domain"/>
    <property type="match status" value="1"/>
</dbReference>
<dbReference type="RefSeq" id="WP_092643457.1">
    <property type="nucleotide sequence ID" value="NZ_FNPX01000003.1"/>
</dbReference>
<dbReference type="PANTHER" id="PTHR33204">
    <property type="entry name" value="TRANSCRIPTIONAL REGULATOR, MARR FAMILY"/>
    <property type="match status" value="1"/>
</dbReference>
<reference evidence="6" key="1">
    <citation type="submission" date="2016-10" db="EMBL/GenBank/DDBJ databases">
        <authorList>
            <person name="Varghese N."/>
            <person name="Submissions S."/>
        </authorList>
    </citation>
    <scope>NUCLEOTIDE SEQUENCE [LARGE SCALE GENOMIC DNA]</scope>
    <source>
        <strain evidence="6">DSM 100420</strain>
    </source>
</reference>
<evidence type="ECO:0000256" key="1">
    <source>
        <dbReference type="ARBA" id="ARBA00023015"/>
    </source>
</evidence>
<evidence type="ECO:0000256" key="2">
    <source>
        <dbReference type="ARBA" id="ARBA00023125"/>
    </source>
</evidence>
<proteinExistence type="predicted"/>
<sequence>MAKPRSYGLLCPIARGLDRIGDRWTLLILRDLLAGPARFTDLQKGLTGIAANLLTDRLAKLLADGLVAKVEGAHGAMLYELTDRGAATRDIIFELAIFGAGFDPEGDIVAPGNLRTVAVTLGTACQRVVTAAYDFEAAIVINGEQMTLKARNGRAEMLYRASTAPDVSLETSYDALLKVSEGELDLTAFVTDRCLVNVRTPGKDTEMFALLTSAIGEFSG</sequence>
<keyword evidence="6" id="KW-1185">Reference proteome</keyword>
<dbReference type="PANTHER" id="PTHR33204:SF18">
    <property type="entry name" value="TRANSCRIPTIONAL REGULATORY PROTEIN"/>
    <property type="match status" value="1"/>
</dbReference>
<dbReference type="SUPFAM" id="SSF55718">
    <property type="entry name" value="SCP-like"/>
    <property type="match status" value="1"/>
</dbReference>
<feature type="domain" description="HTH hxlR-type" evidence="4">
    <location>
        <begin position="11"/>
        <end position="107"/>
    </location>
</feature>
<dbReference type="InterPro" id="IPR036527">
    <property type="entry name" value="SCP2_sterol-bd_dom_sf"/>
</dbReference>
<dbReference type="STRING" id="1244108.SAMN05444004_103160"/>
<gene>
    <name evidence="5" type="ORF">SAMN05444004_103160</name>
</gene>
<keyword evidence="3" id="KW-0804">Transcription</keyword>
<dbReference type="OrthoDB" id="9782219at2"/>
<name>A0A1H3MSM6_9RHOB</name>
<evidence type="ECO:0000313" key="6">
    <source>
        <dbReference type="Proteomes" id="UP000198914"/>
    </source>
</evidence>
<dbReference type="GO" id="GO:0003677">
    <property type="term" value="F:DNA binding"/>
    <property type="evidence" value="ECO:0007669"/>
    <property type="project" value="UniProtKB-KW"/>
</dbReference>
<evidence type="ECO:0000256" key="3">
    <source>
        <dbReference type="ARBA" id="ARBA00023163"/>
    </source>
</evidence>
<evidence type="ECO:0000313" key="5">
    <source>
        <dbReference type="EMBL" id="SDY79636.1"/>
    </source>
</evidence>
<protein>
    <submittedName>
        <fullName evidence="5">Transcriptional regulator, HxlR family</fullName>
    </submittedName>
</protein>
<dbReference type="Pfam" id="PF01638">
    <property type="entry name" value="HxlR"/>
    <property type="match status" value="1"/>
</dbReference>
<dbReference type="EMBL" id="FNPX01000003">
    <property type="protein sequence ID" value="SDY79636.1"/>
    <property type="molecule type" value="Genomic_DNA"/>
</dbReference>
<evidence type="ECO:0000259" key="4">
    <source>
        <dbReference type="PROSITE" id="PS51118"/>
    </source>
</evidence>
<accession>A0A1H3MSM6</accession>
<dbReference type="InterPro" id="IPR002577">
    <property type="entry name" value="HTH_HxlR"/>
</dbReference>